<accession>A0A9W8H1T9</accession>
<feature type="non-terminal residue" evidence="3">
    <location>
        <position position="1"/>
    </location>
</feature>
<feature type="region of interest" description="Disordered" evidence="1">
    <location>
        <begin position="1"/>
        <end position="42"/>
    </location>
</feature>
<dbReference type="InterPro" id="IPR039725">
    <property type="entry name" value="CC2D1A/B"/>
</dbReference>
<dbReference type="PANTHER" id="PTHR13076:SF9">
    <property type="entry name" value="COILED-COIL AND C2 DOMAIN-CONTAINING PROTEIN 1-LIKE"/>
    <property type="match status" value="1"/>
</dbReference>
<evidence type="ECO:0000259" key="2">
    <source>
        <dbReference type="SMART" id="SM00685"/>
    </source>
</evidence>
<gene>
    <name evidence="3" type="ORF">GGI15_004627</name>
</gene>
<name>A0A9W8H1T9_9FUNG</name>
<dbReference type="PANTHER" id="PTHR13076">
    <property type="entry name" value="COILED-COIL AND C2 DOMAIN-CONTAINING PROTEIN 1-LIKE"/>
    <property type="match status" value="1"/>
</dbReference>
<dbReference type="GO" id="GO:0001227">
    <property type="term" value="F:DNA-binding transcription repressor activity, RNA polymerase II-specific"/>
    <property type="evidence" value="ECO:0007669"/>
    <property type="project" value="InterPro"/>
</dbReference>
<feature type="region of interest" description="Disordered" evidence="1">
    <location>
        <begin position="542"/>
        <end position="595"/>
    </location>
</feature>
<protein>
    <recommendedName>
        <fullName evidence="2">DM14 domain-containing protein</fullName>
    </recommendedName>
</protein>
<feature type="region of interest" description="Disordered" evidence="1">
    <location>
        <begin position="95"/>
        <end position="127"/>
    </location>
</feature>
<evidence type="ECO:0000313" key="3">
    <source>
        <dbReference type="EMBL" id="KAJ2777065.1"/>
    </source>
</evidence>
<sequence>MYLIAGRGRRKNTPQQKRPADTGTQSQRQAPDDSSFLEHAAASSALAEFPDFATAGIDIDIGGGGDADADAHFDETALDDPDLLSEFEALHMHVEPRPNPEPELEAEDVDEQGNEEVAGTRGDDSQNAEKLRVLVERESQFKAAALAAKRAGNMQSARTMLVQMKDTQSAIRLLQSGQSLPPGYTIPAQPLPHVAEAKPASVPAPPKAPAKKAEVRPPKPASTTKATPRSAEPRLCEITSDSHGRGFEEIATSFAAMKSRLESQATEATRLSAYFLRAGDKPMALEFHRLKKRAVADIASVTSFEANGRTLPPPFLHREVRWTAPDEQQRRDISASEMQVSIGRVVSNGDLAMALGGQSDFFIQWESSWPRDKGSKAYTRTIKYREFEESQGDLDIGYSRNVEFVDRNIMRPLVRWVERGKLVIELYKYMGILWGSQLIGRASLPLAGLRTKAEVAGLVEIKAVSSSLARTERSLPGGPVFVDVAARLRLPLSNKPEMVVHSERWIYIDAQQHQEQVVARVQLLGSAAATTTATTAADVASVVDDTVPDTPGTRVPEKQVTTVQPPPPPLPQDASPQKPPVNSAEPHKNPEQDSEVEDIAAHLDSMESVLSNAVLEFELLQIPARIREARGDKSVTSDLQDLEASIKLRMSVVAAQVGAGALTIDDYMGGVEKEIAQNKVWALAAKRQGNKDLAIRALKRVKAMQNEI</sequence>
<evidence type="ECO:0000313" key="4">
    <source>
        <dbReference type="Proteomes" id="UP001140172"/>
    </source>
</evidence>
<evidence type="ECO:0000256" key="1">
    <source>
        <dbReference type="SAM" id="MobiDB-lite"/>
    </source>
</evidence>
<organism evidence="3 4">
    <name type="scientific">Coemansia interrupta</name>
    <dbReference type="NCBI Taxonomy" id="1126814"/>
    <lineage>
        <taxon>Eukaryota</taxon>
        <taxon>Fungi</taxon>
        <taxon>Fungi incertae sedis</taxon>
        <taxon>Zoopagomycota</taxon>
        <taxon>Kickxellomycotina</taxon>
        <taxon>Kickxellomycetes</taxon>
        <taxon>Kickxellales</taxon>
        <taxon>Kickxellaceae</taxon>
        <taxon>Coemansia</taxon>
    </lineage>
</organism>
<feature type="domain" description="DM14" evidence="2">
    <location>
        <begin position="131"/>
        <end position="190"/>
    </location>
</feature>
<feature type="compositionally biased region" description="Acidic residues" evidence="1">
    <location>
        <begin position="102"/>
        <end position="114"/>
    </location>
</feature>
<dbReference type="AlphaFoldDB" id="A0A9W8H1T9"/>
<proteinExistence type="predicted"/>
<dbReference type="Proteomes" id="UP001140172">
    <property type="component" value="Unassembled WGS sequence"/>
</dbReference>
<dbReference type="OrthoDB" id="19996at2759"/>
<keyword evidence="4" id="KW-1185">Reference proteome</keyword>
<dbReference type="EMBL" id="JANBUM010000443">
    <property type="protein sequence ID" value="KAJ2777065.1"/>
    <property type="molecule type" value="Genomic_DNA"/>
</dbReference>
<comment type="caution">
    <text evidence="3">The sequence shown here is derived from an EMBL/GenBank/DDBJ whole genome shotgun (WGS) entry which is preliminary data.</text>
</comment>
<dbReference type="SMART" id="SM00685">
    <property type="entry name" value="DM14"/>
    <property type="match status" value="1"/>
</dbReference>
<feature type="region of interest" description="Disordered" evidence="1">
    <location>
        <begin position="197"/>
        <end position="235"/>
    </location>
</feature>
<dbReference type="InterPro" id="IPR006608">
    <property type="entry name" value="CC2D1A/B_DM14"/>
</dbReference>
<reference evidence="3" key="1">
    <citation type="submission" date="2022-07" db="EMBL/GenBank/DDBJ databases">
        <title>Phylogenomic reconstructions and comparative analyses of Kickxellomycotina fungi.</title>
        <authorList>
            <person name="Reynolds N.K."/>
            <person name="Stajich J.E."/>
            <person name="Barry K."/>
            <person name="Grigoriev I.V."/>
            <person name="Crous P."/>
            <person name="Smith M.E."/>
        </authorList>
    </citation>
    <scope>NUCLEOTIDE SEQUENCE</scope>
    <source>
        <strain evidence="3">BCRC 34489</strain>
    </source>
</reference>
<feature type="compositionally biased region" description="Low complexity" evidence="1">
    <location>
        <begin position="542"/>
        <end position="551"/>
    </location>
</feature>